<evidence type="ECO:0000313" key="3">
    <source>
        <dbReference type="Proteomes" id="UP001529510"/>
    </source>
</evidence>
<reference evidence="2 3" key="1">
    <citation type="submission" date="2024-05" db="EMBL/GenBank/DDBJ databases">
        <title>Genome sequencing and assembly of Indian major carp, Cirrhinus mrigala (Hamilton, 1822).</title>
        <authorList>
            <person name="Mohindra V."/>
            <person name="Chowdhury L.M."/>
            <person name="Lal K."/>
            <person name="Jena J.K."/>
        </authorList>
    </citation>
    <scope>NUCLEOTIDE SEQUENCE [LARGE SCALE GENOMIC DNA]</scope>
    <source>
        <strain evidence="2">CM1030</strain>
        <tissue evidence="2">Blood</tissue>
    </source>
</reference>
<evidence type="ECO:0000256" key="1">
    <source>
        <dbReference type="SAM" id="MobiDB-lite"/>
    </source>
</evidence>
<protein>
    <submittedName>
        <fullName evidence="2">Uncharacterized protein</fullName>
    </submittedName>
</protein>
<feature type="region of interest" description="Disordered" evidence="1">
    <location>
        <begin position="130"/>
        <end position="150"/>
    </location>
</feature>
<accession>A0ABD0N0B5</accession>
<feature type="compositionally biased region" description="Low complexity" evidence="1">
    <location>
        <begin position="134"/>
        <end position="147"/>
    </location>
</feature>
<proteinExistence type="predicted"/>
<feature type="non-terminal residue" evidence="2">
    <location>
        <position position="1"/>
    </location>
</feature>
<feature type="non-terminal residue" evidence="2">
    <location>
        <position position="244"/>
    </location>
</feature>
<dbReference type="EMBL" id="JAMKFB020000025">
    <property type="protein sequence ID" value="KAL0155648.1"/>
    <property type="molecule type" value="Genomic_DNA"/>
</dbReference>
<organism evidence="2 3">
    <name type="scientific">Cirrhinus mrigala</name>
    <name type="common">Mrigala</name>
    <dbReference type="NCBI Taxonomy" id="683832"/>
    <lineage>
        <taxon>Eukaryota</taxon>
        <taxon>Metazoa</taxon>
        <taxon>Chordata</taxon>
        <taxon>Craniata</taxon>
        <taxon>Vertebrata</taxon>
        <taxon>Euteleostomi</taxon>
        <taxon>Actinopterygii</taxon>
        <taxon>Neopterygii</taxon>
        <taxon>Teleostei</taxon>
        <taxon>Ostariophysi</taxon>
        <taxon>Cypriniformes</taxon>
        <taxon>Cyprinidae</taxon>
        <taxon>Labeoninae</taxon>
        <taxon>Labeonini</taxon>
        <taxon>Cirrhinus</taxon>
    </lineage>
</organism>
<sequence length="244" mass="27106">LYRIVHKMMGSKTGLGAPIKNKNSTPLLKWDEQKRQWVKYCKEMLNQSSPPTTFPDNLLTAADDLHIEVRLIMVIETIAAIQALKNGKATRLDKIAPNTVKYGRRDVVRELMHLLNACWAQAKVPKCGEKESLSASQRRATSRTATTGEESPCSFCPGKCSAWSFYNVCTRPSTHGSMKNKPDSVLNGPADTSGWPTLEEMTTAIQELKNGKAAGLDKIALKMVKETYKDQDVARDLTHEMPGK</sequence>
<name>A0ABD0N0B5_CIRMR</name>
<dbReference type="AlphaFoldDB" id="A0ABD0N0B5"/>
<keyword evidence="3" id="KW-1185">Reference proteome</keyword>
<comment type="caution">
    <text evidence="2">The sequence shown here is derived from an EMBL/GenBank/DDBJ whole genome shotgun (WGS) entry which is preliminary data.</text>
</comment>
<evidence type="ECO:0000313" key="2">
    <source>
        <dbReference type="EMBL" id="KAL0155648.1"/>
    </source>
</evidence>
<gene>
    <name evidence="2" type="ORF">M9458_049911</name>
</gene>
<dbReference type="Proteomes" id="UP001529510">
    <property type="component" value="Unassembled WGS sequence"/>
</dbReference>